<evidence type="ECO:0000256" key="4">
    <source>
        <dbReference type="ARBA" id="ARBA00022692"/>
    </source>
</evidence>
<reference evidence="9" key="1">
    <citation type="submission" date="2016-02" db="EMBL/GenBank/DDBJ databases">
        <title>Draft Genome Sequence of Sporotomaculum syntrophicum Strain FB, a Syntrophic Benzoate Degrader.</title>
        <authorList>
            <person name="Nobu M.K."/>
            <person name="Narihiro T."/>
            <person name="Qiu Y.-L."/>
            <person name="Ohashi A."/>
            <person name="Liu W.-T."/>
            <person name="Yuji S."/>
        </authorList>
    </citation>
    <scope>NUCLEOTIDE SEQUENCE</scope>
    <source>
        <strain evidence="9">FB</strain>
    </source>
</reference>
<proteinExistence type="inferred from homology"/>
<dbReference type="EMBL" id="LSRS01000006">
    <property type="protein sequence ID" value="KAF1084210.1"/>
    <property type="molecule type" value="Genomic_DNA"/>
</dbReference>
<dbReference type="PRINTS" id="PR01837">
    <property type="entry name" value="MGTCSAPBPROT"/>
</dbReference>
<accession>A0A9D2WMM8</accession>
<comment type="caution">
    <text evidence="9">The sequence shown here is derived from an EMBL/GenBank/DDBJ whole genome shotgun (WGS) entry which is preliminary data.</text>
</comment>
<feature type="domain" description="MgtC/SapB/SrpB/YhiD N-terminal" evidence="8">
    <location>
        <begin position="46"/>
        <end position="175"/>
    </location>
</feature>
<dbReference type="PANTHER" id="PTHR33778:SF1">
    <property type="entry name" value="MAGNESIUM TRANSPORTER YHID-RELATED"/>
    <property type="match status" value="1"/>
</dbReference>
<evidence type="ECO:0000256" key="3">
    <source>
        <dbReference type="ARBA" id="ARBA00022475"/>
    </source>
</evidence>
<sequence>MLLGIFNYTGISFTGAHAYRPARLEYTNQKNGGNDMNEQAELALRLFLAFAVGILFGLEREKRHKPAGLRTHALVCLGAALFTIIGITGFPLANQEVTMVRNIDPARVAAQIVTGVGFIGGGIIFKEQDHIKGITTAASIWLTAGLGMGLGAGLYLLSGVAAILGLTGLKLDRLLQEKA</sequence>
<dbReference type="GO" id="GO:0005886">
    <property type="term" value="C:plasma membrane"/>
    <property type="evidence" value="ECO:0007669"/>
    <property type="project" value="UniProtKB-SubCell"/>
</dbReference>
<feature type="transmembrane region" description="Helical" evidence="7">
    <location>
        <begin position="42"/>
        <end position="59"/>
    </location>
</feature>
<keyword evidence="6 7" id="KW-0472">Membrane</keyword>
<comment type="subcellular location">
    <subcellularLocation>
        <location evidence="1">Cell membrane</location>
        <topology evidence="1">Multi-pass membrane protein</topology>
    </subcellularLocation>
</comment>
<feature type="transmembrane region" description="Helical" evidence="7">
    <location>
        <begin position="71"/>
        <end position="93"/>
    </location>
</feature>
<evidence type="ECO:0000313" key="10">
    <source>
        <dbReference type="Proteomes" id="UP000798488"/>
    </source>
</evidence>
<evidence type="ECO:0000256" key="7">
    <source>
        <dbReference type="SAM" id="Phobius"/>
    </source>
</evidence>
<dbReference type="Pfam" id="PF02308">
    <property type="entry name" value="MgtC"/>
    <property type="match status" value="1"/>
</dbReference>
<organism evidence="9 10">
    <name type="scientific">Sporotomaculum syntrophicum</name>
    <dbReference type="NCBI Taxonomy" id="182264"/>
    <lineage>
        <taxon>Bacteria</taxon>
        <taxon>Bacillati</taxon>
        <taxon>Bacillota</taxon>
        <taxon>Clostridia</taxon>
        <taxon>Eubacteriales</taxon>
        <taxon>Desulfallaceae</taxon>
        <taxon>Sporotomaculum</taxon>
    </lineage>
</organism>
<comment type="similarity">
    <text evidence="2">Belongs to the MgtC/SapB family.</text>
</comment>
<evidence type="ECO:0000259" key="8">
    <source>
        <dbReference type="Pfam" id="PF02308"/>
    </source>
</evidence>
<dbReference type="PANTHER" id="PTHR33778">
    <property type="entry name" value="PROTEIN MGTC"/>
    <property type="match status" value="1"/>
</dbReference>
<dbReference type="AlphaFoldDB" id="A0A9D2WMM8"/>
<dbReference type="InterPro" id="IPR049177">
    <property type="entry name" value="MgtC_SapB_SrpB_YhiD_N"/>
</dbReference>
<name>A0A9D2WMM8_9FIRM</name>
<keyword evidence="4 7" id="KW-0812">Transmembrane</keyword>
<keyword evidence="10" id="KW-1185">Reference proteome</keyword>
<protein>
    <submittedName>
        <fullName evidence="9">Mg(2+) transport ATPase</fullName>
    </submittedName>
</protein>
<evidence type="ECO:0000256" key="2">
    <source>
        <dbReference type="ARBA" id="ARBA00009298"/>
    </source>
</evidence>
<feature type="transmembrane region" description="Helical" evidence="7">
    <location>
        <begin position="137"/>
        <end position="164"/>
    </location>
</feature>
<feature type="transmembrane region" description="Helical" evidence="7">
    <location>
        <begin position="105"/>
        <end position="125"/>
    </location>
</feature>
<evidence type="ECO:0000313" key="9">
    <source>
        <dbReference type="EMBL" id="KAF1084210.1"/>
    </source>
</evidence>
<evidence type="ECO:0000256" key="5">
    <source>
        <dbReference type="ARBA" id="ARBA00022989"/>
    </source>
</evidence>
<keyword evidence="5 7" id="KW-1133">Transmembrane helix</keyword>
<evidence type="ECO:0000256" key="6">
    <source>
        <dbReference type="ARBA" id="ARBA00023136"/>
    </source>
</evidence>
<dbReference type="InterPro" id="IPR003416">
    <property type="entry name" value="MgtC/SapB/SrpB/YhiD_fam"/>
</dbReference>
<keyword evidence="3" id="KW-1003">Cell membrane</keyword>
<evidence type="ECO:0000256" key="1">
    <source>
        <dbReference type="ARBA" id="ARBA00004651"/>
    </source>
</evidence>
<dbReference type="Proteomes" id="UP000798488">
    <property type="component" value="Unassembled WGS sequence"/>
</dbReference>
<gene>
    <name evidence="9" type="ORF">SPSYN_02614</name>
</gene>